<keyword evidence="3" id="KW-1185">Reference proteome</keyword>
<organism evidence="2 3">
    <name type="scientific">Colletotrichum melonis</name>
    <dbReference type="NCBI Taxonomy" id="1209925"/>
    <lineage>
        <taxon>Eukaryota</taxon>
        <taxon>Fungi</taxon>
        <taxon>Dikarya</taxon>
        <taxon>Ascomycota</taxon>
        <taxon>Pezizomycotina</taxon>
        <taxon>Sordariomycetes</taxon>
        <taxon>Hypocreomycetidae</taxon>
        <taxon>Glomerellales</taxon>
        <taxon>Glomerellaceae</taxon>
        <taxon>Colletotrichum</taxon>
        <taxon>Colletotrichum acutatum species complex</taxon>
    </lineage>
</organism>
<comment type="caution">
    <text evidence="2">The sequence shown here is derived from an EMBL/GenBank/DDBJ whole genome shotgun (WGS) entry which is preliminary data.</text>
</comment>
<name>A0AAI9XWF2_9PEZI</name>
<proteinExistence type="predicted"/>
<reference evidence="2 3" key="1">
    <citation type="submission" date="2016-10" db="EMBL/GenBank/DDBJ databases">
        <title>The genome sequence of Colletotrichum fioriniae PJ7.</title>
        <authorList>
            <person name="Baroncelli R."/>
        </authorList>
    </citation>
    <scope>NUCLEOTIDE SEQUENCE [LARGE SCALE GENOMIC DNA]</scope>
    <source>
        <strain evidence="2">Col 31</strain>
    </source>
</reference>
<feature type="region of interest" description="Disordered" evidence="1">
    <location>
        <begin position="1"/>
        <end position="41"/>
    </location>
</feature>
<dbReference type="Proteomes" id="UP001239795">
    <property type="component" value="Unassembled WGS sequence"/>
</dbReference>
<gene>
    <name evidence="2" type="ORF">CMEL01_13672</name>
</gene>
<protein>
    <submittedName>
        <fullName evidence="2">Uncharacterized protein</fullName>
    </submittedName>
</protein>
<evidence type="ECO:0000256" key="1">
    <source>
        <dbReference type="SAM" id="MobiDB-lite"/>
    </source>
</evidence>
<evidence type="ECO:0000313" key="3">
    <source>
        <dbReference type="Proteomes" id="UP001239795"/>
    </source>
</evidence>
<dbReference type="EMBL" id="MLGG01000008">
    <property type="protein sequence ID" value="KAK1462561.1"/>
    <property type="molecule type" value="Genomic_DNA"/>
</dbReference>
<sequence>MAVRPHSPHSVISAACQKPASAPLSHHPETQPLERTAPHSHLSNLALSDRLFVEI</sequence>
<dbReference type="PROSITE" id="PS51257">
    <property type="entry name" value="PROKAR_LIPOPROTEIN"/>
    <property type="match status" value="1"/>
</dbReference>
<evidence type="ECO:0000313" key="2">
    <source>
        <dbReference type="EMBL" id="KAK1462561.1"/>
    </source>
</evidence>
<accession>A0AAI9XWF2</accession>
<dbReference type="AlphaFoldDB" id="A0AAI9XWF2"/>